<accession>A0A229SDZ7</accession>
<evidence type="ECO:0000313" key="1">
    <source>
        <dbReference type="EMBL" id="OXM57070.1"/>
    </source>
</evidence>
<name>A0A229SDZ7_9PSEU</name>
<dbReference type="RefSeq" id="WP_093933566.1">
    <property type="nucleotide sequence ID" value="NZ_NMQT01000031.1"/>
</dbReference>
<reference evidence="1 2" key="1">
    <citation type="submission" date="2017-07" db="EMBL/GenBank/DDBJ databases">
        <title>Amycolatopsis thailandensis Genome sequencing and assembly.</title>
        <authorList>
            <person name="Kaur N."/>
            <person name="Mayilraj S."/>
        </authorList>
    </citation>
    <scope>NUCLEOTIDE SEQUENCE [LARGE SCALE GENOMIC DNA]</scope>
    <source>
        <strain evidence="1 2">JCM 16380</strain>
    </source>
</reference>
<dbReference type="AlphaFoldDB" id="A0A229SDZ7"/>
<dbReference type="Proteomes" id="UP000215223">
    <property type="component" value="Unassembled WGS sequence"/>
</dbReference>
<organism evidence="1 2">
    <name type="scientific">Amycolatopsis thailandensis</name>
    <dbReference type="NCBI Taxonomy" id="589330"/>
    <lineage>
        <taxon>Bacteria</taxon>
        <taxon>Bacillati</taxon>
        <taxon>Actinomycetota</taxon>
        <taxon>Actinomycetes</taxon>
        <taxon>Pseudonocardiales</taxon>
        <taxon>Pseudonocardiaceae</taxon>
        <taxon>Amycolatopsis</taxon>
    </lineage>
</organism>
<keyword evidence="2" id="KW-1185">Reference proteome</keyword>
<comment type="caution">
    <text evidence="1">The sequence shown here is derived from an EMBL/GenBank/DDBJ whole genome shotgun (WGS) entry which is preliminary data.</text>
</comment>
<sequence>MEKTAVVAQKVAKLVKAGHSLRYVTHAVEHIDTQRAIDAHPSAVRAALLARYGPMSDFVHLDFITATLRELSR</sequence>
<evidence type="ECO:0000313" key="2">
    <source>
        <dbReference type="Proteomes" id="UP000215223"/>
    </source>
</evidence>
<proteinExistence type="predicted"/>
<protein>
    <submittedName>
        <fullName evidence="1">Uncharacterized protein</fullName>
    </submittedName>
</protein>
<gene>
    <name evidence="1" type="ORF">CFP71_10060</name>
</gene>
<dbReference type="EMBL" id="NMQT01000031">
    <property type="protein sequence ID" value="OXM57070.1"/>
    <property type="molecule type" value="Genomic_DNA"/>
</dbReference>